<feature type="transmembrane region" description="Helical" evidence="4">
    <location>
        <begin position="63"/>
        <end position="80"/>
    </location>
</feature>
<feature type="transmembrane region" description="Helical" evidence="4">
    <location>
        <begin position="192"/>
        <end position="209"/>
    </location>
</feature>
<evidence type="ECO:0000259" key="5">
    <source>
        <dbReference type="PROSITE" id="PS50887"/>
    </source>
</evidence>
<keyword evidence="4" id="KW-0812">Transmembrane</keyword>
<dbReference type="NCBIfam" id="TIGR00254">
    <property type="entry name" value="GGDEF"/>
    <property type="match status" value="1"/>
</dbReference>
<evidence type="ECO:0000256" key="1">
    <source>
        <dbReference type="ARBA" id="ARBA00012528"/>
    </source>
</evidence>
<feature type="transmembrane region" description="Helical" evidence="4">
    <location>
        <begin position="125"/>
        <end position="145"/>
    </location>
</feature>
<name>A0A0D0KW16_9PSED</name>
<keyword evidence="4" id="KW-0472">Membrane</keyword>
<dbReference type="OrthoDB" id="9812260at2"/>
<dbReference type="EMBL" id="JXQW01000022">
    <property type="protein sequence ID" value="KIQ01356.1"/>
    <property type="molecule type" value="Genomic_DNA"/>
</dbReference>
<dbReference type="Gene3D" id="3.30.70.270">
    <property type="match status" value="1"/>
</dbReference>
<dbReference type="SUPFAM" id="SSF55073">
    <property type="entry name" value="Nucleotide cyclase"/>
    <property type="match status" value="1"/>
</dbReference>
<dbReference type="InterPro" id="IPR029787">
    <property type="entry name" value="Nucleotide_cyclase"/>
</dbReference>
<reference evidence="6 7" key="1">
    <citation type="submission" date="2014-12" db="EMBL/GenBank/DDBJ databases">
        <title>16Stimator: statistical estimation of ribosomal gene copy numbers from draft genome assemblies.</title>
        <authorList>
            <person name="Perisin M.A."/>
            <person name="Vetter M."/>
            <person name="Gilbert J.A."/>
            <person name="Bergelson J."/>
        </authorList>
    </citation>
    <scope>NUCLEOTIDE SEQUENCE [LARGE SCALE GENOMIC DNA]</scope>
    <source>
        <strain evidence="6 7">MEJ086</strain>
    </source>
</reference>
<evidence type="ECO:0000313" key="6">
    <source>
        <dbReference type="EMBL" id="KIQ01356.1"/>
    </source>
</evidence>
<feature type="domain" description="GGDEF" evidence="5">
    <location>
        <begin position="265"/>
        <end position="417"/>
    </location>
</feature>
<organism evidence="6 7">
    <name type="scientific">Pseudomonas fulva</name>
    <dbReference type="NCBI Taxonomy" id="47880"/>
    <lineage>
        <taxon>Bacteria</taxon>
        <taxon>Pseudomonadati</taxon>
        <taxon>Pseudomonadota</taxon>
        <taxon>Gammaproteobacteria</taxon>
        <taxon>Pseudomonadales</taxon>
        <taxon>Pseudomonadaceae</taxon>
        <taxon>Pseudomonas</taxon>
    </lineage>
</organism>
<evidence type="ECO:0000256" key="3">
    <source>
        <dbReference type="SAM" id="MobiDB-lite"/>
    </source>
</evidence>
<accession>A0A0D0KW16</accession>
<dbReference type="SMART" id="SM00267">
    <property type="entry name" value="GGDEF"/>
    <property type="match status" value="1"/>
</dbReference>
<comment type="catalytic activity">
    <reaction evidence="2">
        <text>2 GTP = 3',3'-c-di-GMP + 2 diphosphate</text>
        <dbReference type="Rhea" id="RHEA:24898"/>
        <dbReference type="ChEBI" id="CHEBI:33019"/>
        <dbReference type="ChEBI" id="CHEBI:37565"/>
        <dbReference type="ChEBI" id="CHEBI:58805"/>
        <dbReference type="EC" id="2.7.7.65"/>
    </reaction>
</comment>
<evidence type="ECO:0000256" key="4">
    <source>
        <dbReference type="SAM" id="Phobius"/>
    </source>
</evidence>
<dbReference type="EC" id="2.7.7.65" evidence="1"/>
<dbReference type="GO" id="GO:0043709">
    <property type="term" value="P:cell adhesion involved in single-species biofilm formation"/>
    <property type="evidence" value="ECO:0007669"/>
    <property type="project" value="TreeGrafter"/>
</dbReference>
<comment type="caution">
    <text evidence="6">The sequence shown here is derived from an EMBL/GenBank/DDBJ whole genome shotgun (WGS) entry which is preliminary data.</text>
</comment>
<sequence>MSRLTALRLGHFLPALLLLGGGLLAATLPTLTDFFTSLFNVLPTLLLLLGGTFCVVYGRQRELFLLLVLYLGYFVLDEQADHYRDFGQVRDDAALVFHLCSLLLPMLYGLFALWRERTHLIQDLVARLAVLLAVCAVAAALARRYPQALEQWLSVIRWPALHAEWMSLVQLAYPLFLLVIVALLVQYLRTPRPVHAVQCVGVIALLWMLPNTFIQPHALQVMSSVVMLMIVVGVAHEAYQMAFRDELTGLPGRRALNERLQRLGRSYVLAMADVDHFKKFNDTHGHDVGDQVLRVVASQLRKVGGGGKVYRYGGEEFTLVFPGKTIEQCLPHLEAIRQTVERYRIQLRDGQQRPNDDQLGRQRRRGSAATHVSVTVSIGVAQRGEEQRSVEEVLKAADKALYGAKSAGRNCVSSQVQRRGAVKLKAERG</sequence>
<feature type="transmembrane region" description="Helical" evidence="4">
    <location>
        <begin position="95"/>
        <end position="113"/>
    </location>
</feature>
<evidence type="ECO:0000256" key="2">
    <source>
        <dbReference type="ARBA" id="ARBA00034247"/>
    </source>
</evidence>
<dbReference type="GO" id="GO:0052621">
    <property type="term" value="F:diguanylate cyclase activity"/>
    <property type="evidence" value="ECO:0007669"/>
    <property type="project" value="UniProtKB-EC"/>
</dbReference>
<dbReference type="RefSeq" id="WP_042553315.1">
    <property type="nucleotide sequence ID" value="NZ_JXQW01000022.1"/>
</dbReference>
<feature type="compositionally biased region" description="Basic and acidic residues" evidence="3">
    <location>
        <begin position="349"/>
        <end position="360"/>
    </location>
</feature>
<feature type="transmembrane region" description="Helical" evidence="4">
    <location>
        <begin position="165"/>
        <end position="185"/>
    </location>
</feature>
<dbReference type="GO" id="GO:0005886">
    <property type="term" value="C:plasma membrane"/>
    <property type="evidence" value="ECO:0007669"/>
    <property type="project" value="TreeGrafter"/>
</dbReference>
<protein>
    <recommendedName>
        <fullName evidence="1">diguanylate cyclase</fullName>
        <ecNumber evidence="1">2.7.7.65</ecNumber>
    </recommendedName>
</protein>
<dbReference type="AlphaFoldDB" id="A0A0D0KW16"/>
<keyword evidence="4" id="KW-1133">Transmembrane helix</keyword>
<dbReference type="Proteomes" id="UP000032068">
    <property type="component" value="Unassembled WGS sequence"/>
</dbReference>
<feature type="transmembrane region" description="Helical" evidence="4">
    <location>
        <begin position="35"/>
        <end position="56"/>
    </location>
</feature>
<dbReference type="CDD" id="cd01949">
    <property type="entry name" value="GGDEF"/>
    <property type="match status" value="1"/>
</dbReference>
<dbReference type="InterPro" id="IPR043128">
    <property type="entry name" value="Rev_trsase/Diguanyl_cyclase"/>
</dbReference>
<dbReference type="InterPro" id="IPR050469">
    <property type="entry name" value="Diguanylate_Cyclase"/>
</dbReference>
<dbReference type="PROSITE" id="PS50887">
    <property type="entry name" value="GGDEF"/>
    <property type="match status" value="1"/>
</dbReference>
<feature type="region of interest" description="Disordered" evidence="3">
    <location>
        <begin position="349"/>
        <end position="370"/>
    </location>
</feature>
<dbReference type="GO" id="GO:1902201">
    <property type="term" value="P:negative regulation of bacterial-type flagellum-dependent cell motility"/>
    <property type="evidence" value="ECO:0007669"/>
    <property type="project" value="TreeGrafter"/>
</dbReference>
<dbReference type="Pfam" id="PF00990">
    <property type="entry name" value="GGDEF"/>
    <property type="match status" value="1"/>
</dbReference>
<evidence type="ECO:0000313" key="7">
    <source>
        <dbReference type="Proteomes" id="UP000032068"/>
    </source>
</evidence>
<dbReference type="PANTHER" id="PTHR45138">
    <property type="entry name" value="REGULATORY COMPONENTS OF SENSORY TRANSDUCTION SYSTEM"/>
    <property type="match status" value="1"/>
</dbReference>
<proteinExistence type="predicted"/>
<gene>
    <name evidence="6" type="ORF">RU08_08265</name>
</gene>
<feature type="transmembrane region" description="Helical" evidence="4">
    <location>
        <begin position="221"/>
        <end position="239"/>
    </location>
</feature>
<dbReference type="InterPro" id="IPR000160">
    <property type="entry name" value="GGDEF_dom"/>
</dbReference>
<dbReference type="PANTHER" id="PTHR45138:SF9">
    <property type="entry name" value="DIGUANYLATE CYCLASE DGCM-RELATED"/>
    <property type="match status" value="1"/>
</dbReference>